<dbReference type="GO" id="GO:0008832">
    <property type="term" value="F:dGTPase activity"/>
    <property type="evidence" value="ECO:0007669"/>
    <property type="project" value="TreeGrafter"/>
</dbReference>
<dbReference type="EMBL" id="WJBD01000013">
    <property type="protein sequence ID" value="MBC3888909.1"/>
    <property type="molecule type" value="Genomic_DNA"/>
</dbReference>
<name>A0A923HYF1_9FIRM</name>
<reference evidence="3" key="1">
    <citation type="submission" date="2019-10" db="EMBL/GenBank/DDBJ databases">
        <authorList>
            <person name="Ross D.E."/>
            <person name="Gulliver D."/>
        </authorList>
    </citation>
    <scope>NUCLEOTIDE SEQUENCE</scope>
    <source>
        <strain evidence="3">DER-2019</strain>
    </source>
</reference>
<dbReference type="GO" id="GO:0006203">
    <property type="term" value="P:dGTP catabolic process"/>
    <property type="evidence" value="ECO:0007669"/>
    <property type="project" value="TreeGrafter"/>
</dbReference>
<sequence length="489" mass="57085">MEWEKLLADTRIGKKIDPPYDPEKYYMSEFEKDYWRIINSASFRRLQDKTQVFPLDKSDFVRTRLTHSIETSSLAKQLTAMITKNITIYEKDTPYKITSDQAVLAADIAMCSGLLHDIGNPPFGHFGEVIIRDWFKNNLGNYSYKDKTLTDSLTKHMKNDLYNFEGNAQALRLLIKLHHVDSEFGLNLTASVLNTIVKYPVDSLTFDEKDPDVKNHKIGYYLSENEEFSKIADITETKINQIYYRHPLTFILEAADDIAYATADLEDAFKKGFFSIDTFVEFFENELREYEKAGLFTKVQIEKSNLLIEYFDELKLQFKKEHSKEIMIFQNWLSHVRDWLLYCAAYGFTHSYTEIMEGTFKKDIFEESFHGATICILKSVMHEFVYSTPSITKLELAAQSILYSLLDKFIPAIIYYKEDTETNPMYKQTKAEHNLTDLISENYKENYLKSKTDDPVNNLYLRLLLVTDFICGMTDSYAKNLYQELNGMN</sequence>
<dbReference type="InterPro" id="IPR050135">
    <property type="entry name" value="dGTPase-like"/>
</dbReference>
<dbReference type="PANTHER" id="PTHR11373">
    <property type="entry name" value="DEOXYNUCLEOSIDE TRIPHOSPHATE TRIPHOSPHOHYDROLASE"/>
    <property type="match status" value="1"/>
</dbReference>
<gene>
    <name evidence="3" type="ORF">GH810_11345</name>
</gene>
<feature type="domain" description="HD" evidence="2">
    <location>
        <begin position="64"/>
        <end position="261"/>
    </location>
</feature>
<dbReference type="PANTHER" id="PTHR11373:SF32">
    <property type="entry name" value="DEOXYGUANOSINETRIPHOSPHATE TRIPHOSPHOHYDROLASE"/>
    <property type="match status" value="1"/>
</dbReference>
<dbReference type="Proteomes" id="UP000616595">
    <property type="component" value="Unassembled WGS sequence"/>
</dbReference>
<dbReference type="PROSITE" id="PS51831">
    <property type="entry name" value="HD"/>
    <property type="match status" value="1"/>
</dbReference>
<dbReference type="SUPFAM" id="SSF109604">
    <property type="entry name" value="HD-domain/PDEase-like"/>
    <property type="match status" value="1"/>
</dbReference>
<dbReference type="NCBIfam" id="NF002205">
    <property type="entry name" value="PRK01096.1"/>
    <property type="match status" value="1"/>
</dbReference>
<keyword evidence="1" id="KW-0378">Hydrolase</keyword>
<evidence type="ECO:0000256" key="1">
    <source>
        <dbReference type="ARBA" id="ARBA00022801"/>
    </source>
</evidence>
<dbReference type="InterPro" id="IPR006674">
    <property type="entry name" value="HD_domain"/>
</dbReference>
<dbReference type="InterPro" id="IPR026875">
    <property type="entry name" value="PHydrolase_assoc_dom"/>
</dbReference>
<proteinExistence type="predicted"/>
<evidence type="ECO:0000313" key="3">
    <source>
        <dbReference type="EMBL" id="MBC3888909.1"/>
    </source>
</evidence>
<dbReference type="InterPro" id="IPR023293">
    <property type="entry name" value="dGTP_triP_hydro_central_sf"/>
</dbReference>
<comment type="caution">
    <text evidence="3">The sequence shown here is derived from an EMBL/GenBank/DDBJ whole genome shotgun (WGS) entry which is preliminary data.</text>
</comment>
<dbReference type="SMART" id="SM00471">
    <property type="entry name" value="HDc"/>
    <property type="match status" value="1"/>
</dbReference>
<dbReference type="Gene3D" id="1.10.3210.10">
    <property type="entry name" value="Hypothetical protein af1432"/>
    <property type="match status" value="1"/>
</dbReference>
<dbReference type="Pfam" id="PF01966">
    <property type="entry name" value="HD"/>
    <property type="match status" value="1"/>
</dbReference>
<dbReference type="NCBIfam" id="TIGR01353">
    <property type="entry name" value="dGTP_triPase"/>
    <property type="match status" value="1"/>
</dbReference>
<evidence type="ECO:0000259" key="2">
    <source>
        <dbReference type="PROSITE" id="PS51831"/>
    </source>
</evidence>
<dbReference type="InterPro" id="IPR006261">
    <property type="entry name" value="dGTPase"/>
</dbReference>
<keyword evidence="4" id="KW-1185">Reference proteome</keyword>
<dbReference type="Pfam" id="PF13286">
    <property type="entry name" value="HD_assoc"/>
    <property type="match status" value="1"/>
</dbReference>
<dbReference type="RefSeq" id="WP_148567178.1">
    <property type="nucleotide sequence ID" value="NZ_RXYA01000008.1"/>
</dbReference>
<dbReference type="InterPro" id="IPR003607">
    <property type="entry name" value="HD/PDEase_dom"/>
</dbReference>
<dbReference type="InterPro" id="IPR027432">
    <property type="entry name" value="dGTP_triphosphohydrolase_C"/>
</dbReference>
<reference evidence="3" key="2">
    <citation type="submission" date="2020-10" db="EMBL/GenBank/DDBJ databases">
        <title>Comparative genomics of the Acetobacterium genus.</title>
        <authorList>
            <person name="Marshall C."/>
            <person name="May H."/>
            <person name="Norman S."/>
        </authorList>
    </citation>
    <scope>NUCLEOTIDE SEQUENCE</scope>
    <source>
        <strain evidence="3">DER-2019</strain>
    </source>
</reference>
<evidence type="ECO:0000313" key="4">
    <source>
        <dbReference type="Proteomes" id="UP000616595"/>
    </source>
</evidence>
<organism evidence="3 4">
    <name type="scientific">Acetobacterium paludosum</name>
    <dbReference type="NCBI Taxonomy" id="52693"/>
    <lineage>
        <taxon>Bacteria</taxon>
        <taxon>Bacillati</taxon>
        <taxon>Bacillota</taxon>
        <taxon>Clostridia</taxon>
        <taxon>Eubacteriales</taxon>
        <taxon>Eubacteriaceae</taxon>
        <taxon>Acetobacterium</taxon>
    </lineage>
</organism>
<accession>A0A923HYF1</accession>
<dbReference type="Gene3D" id="1.10.3550.10">
    <property type="entry name" value="eoxyguanosinetriphosphate triphosphohydrolase domain-like"/>
    <property type="match status" value="1"/>
</dbReference>
<protein>
    <submittedName>
        <fullName evidence="3">Deoxyguanosinetriphosphate triphosphohydrolase</fullName>
    </submittedName>
</protein>
<dbReference type="Gene3D" id="1.10.3410.10">
    <property type="entry name" value="putative deoxyguanosinetriphosphate triphosphohydrolase like domain"/>
    <property type="match status" value="1"/>
</dbReference>
<dbReference type="OrthoDB" id="9803619at2"/>
<dbReference type="AlphaFoldDB" id="A0A923HYF1"/>